<feature type="domain" description="IgGFc-binding protein N-terminal" evidence="4">
    <location>
        <begin position="136"/>
        <end position="339"/>
    </location>
</feature>
<organism evidence="5 6">
    <name type="scientific">Acanthaster planci</name>
    <name type="common">Crown-of-thorns starfish</name>
    <dbReference type="NCBI Taxonomy" id="133434"/>
    <lineage>
        <taxon>Eukaryota</taxon>
        <taxon>Metazoa</taxon>
        <taxon>Echinodermata</taxon>
        <taxon>Eleutherozoa</taxon>
        <taxon>Asterozoa</taxon>
        <taxon>Asteroidea</taxon>
        <taxon>Valvatacea</taxon>
        <taxon>Valvatida</taxon>
        <taxon>Acanthasteridae</taxon>
        <taxon>Acanthaster</taxon>
    </lineage>
</organism>
<evidence type="ECO:0000256" key="1">
    <source>
        <dbReference type="SAM" id="MobiDB-lite"/>
    </source>
</evidence>
<protein>
    <submittedName>
        <fullName evidence="6">Uncharacterized protein LOC110983426</fullName>
    </submittedName>
</protein>
<dbReference type="GeneID" id="110983426"/>
<dbReference type="OrthoDB" id="6156733at2759"/>
<sequence length="726" mass="79557">MAATAVLLLSGLVLIQPHRAATAGTASPWDVSGRDFVFSFPYPPNTSVRPYLIATAQAPNVNTRVRFDLPGHGCSHRADVGYGERALFSLPSVKTRHARRELGSLSGIRLDIDENTVVVRANSSITLQCVTGNRADRFLVHPTKALGLEYFIASSPVARLHLFTVSATQDNTSVDINMRFPELVNKATNKTQHINRVLNRNQTIYVSSLFDLTGVRVTSSQPVAVVSGSQLGDTVLAQQLPPVDAWGHEFIMTRSGYPTSSLQIHRIVIPSPNTSLSISSNSTTLEVKVADIGATWFDHLVQSEDHLEVLSSDKPVMVVRYTSGSTLLIMPMEQYRSNGSIQIEYMLSEPAEFVLNFAYFCQEEPIVITENSSHDKRQSSRDSTKCVRTVGFLPSPGDRKSHINILTRRTDTTFVWVDTYDTRAVTGSYHVAATMQLQSPHGEESSFLAFPTGRSTSTGVSAETSWQHCLSPTGKTTSNSGDTTTTPTTSGTPLRTKRPTGSDDTAIVVSLSLSVAIVLAVIVGLCVFMKKNKMFPSFSQKTKRTYDVTNAILDGQQAKREMPMRSLTEAIPLQNRYSVSLPDLRPMLFSSGSVGRGQQARFLHIQRAEVKRLAPIAEHGAALAGSDARLDRHDTFVKPVEHTYLSVDHQPQKDHRPAPSPVVDRRPPPPPPPSVIPQISGCNTQALDGSATGQFASIGRRRHTPAKPIPVEFVFKQPETETQWVV</sequence>
<keyword evidence="5" id="KW-1185">Reference proteome</keyword>
<evidence type="ECO:0000313" key="6">
    <source>
        <dbReference type="RefSeq" id="XP_022098371.1"/>
    </source>
</evidence>
<reference evidence="6" key="1">
    <citation type="submission" date="2025-08" db="UniProtKB">
        <authorList>
            <consortium name="RefSeq"/>
        </authorList>
    </citation>
    <scope>IDENTIFICATION</scope>
</reference>
<evidence type="ECO:0000259" key="4">
    <source>
        <dbReference type="Pfam" id="PF17517"/>
    </source>
</evidence>
<evidence type="ECO:0000256" key="2">
    <source>
        <dbReference type="SAM" id="Phobius"/>
    </source>
</evidence>
<gene>
    <name evidence="6" type="primary">LOC110983426</name>
</gene>
<dbReference type="PANTHER" id="PTHR46534">
    <property type="entry name" value="IGGFC_BINDING DOMAIN-CONTAINING PROTEIN"/>
    <property type="match status" value="1"/>
</dbReference>
<dbReference type="KEGG" id="aplc:110983426"/>
<feature type="region of interest" description="Disordered" evidence="1">
    <location>
        <begin position="463"/>
        <end position="501"/>
    </location>
</feature>
<feature type="chain" id="PRO_5034069430" evidence="3">
    <location>
        <begin position="21"/>
        <end position="726"/>
    </location>
</feature>
<proteinExistence type="predicted"/>
<feature type="signal peptide" evidence="3">
    <location>
        <begin position="1"/>
        <end position="20"/>
    </location>
</feature>
<evidence type="ECO:0000313" key="5">
    <source>
        <dbReference type="Proteomes" id="UP000694845"/>
    </source>
</evidence>
<feature type="compositionally biased region" description="Low complexity" evidence="1">
    <location>
        <begin position="473"/>
        <end position="492"/>
    </location>
</feature>
<feature type="region of interest" description="Disordered" evidence="1">
    <location>
        <begin position="643"/>
        <end position="675"/>
    </location>
</feature>
<dbReference type="OMA" id="KKNKMFP"/>
<feature type="transmembrane region" description="Helical" evidence="2">
    <location>
        <begin position="506"/>
        <end position="528"/>
    </location>
</feature>
<keyword evidence="2" id="KW-0812">Transmembrane</keyword>
<keyword evidence="2" id="KW-0472">Membrane</keyword>
<dbReference type="Proteomes" id="UP000694845">
    <property type="component" value="Unplaced"/>
</dbReference>
<feature type="compositionally biased region" description="Basic and acidic residues" evidence="1">
    <location>
        <begin position="650"/>
        <end position="667"/>
    </location>
</feature>
<accession>A0A8B7Z4V0</accession>
<evidence type="ECO:0000256" key="3">
    <source>
        <dbReference type="SAM" id="SignalP"/>
    </source>
</evidence>
<keyword evidence="3" id="KW-0732">Signal</keyword>
<name>A0A8B7Z4V0_ACAPL</name>
<dbReference type="AlphaFoldDB" id="A0A8B7Z4V0"/>
<dbReference type="RefSeq" id="XP_022098371.1">
    <property type="nucleotide sequence ID" value="XM_022242679.1"/>
</dbReference>
<keyword evidence="2" id="KW-1133">Transmembrane helix</keyword>
<dbReference type="Pfam" id="PF17517">
    <property type="entry name" value="IgGFc_binding"/>
    <property type="match status" value="1"/>
</dbReference>
<dbReference type="PANTHER" id="PTHR46534:SF1">
    <property type="entry name" value="IGGFC-BINDING PROTEIN N-TERMINAL DOMAIN-CONTAINING PROTEIN"/>
    <property type="match status" value="1"/>
</dbReference>
<dbReference type="InterPro" id="IPR035234">
    <property type="entry name" value="IgGFc-bd_N"/>
</dbReference>